<evidence type="ECO:0000313" key="3">
    <source>
        <dbReference type="Proteomes" id="UP000267029"/>
    </source>
</evidence>
<reference evidence="2 3" key="1">
    <citation type="submission" date="2018-10" db="EMBL/GenBank/DDBJ databases">
        <authorList>
            <consortium name="Pathogen Informatics"/>
        </authorList>
    </citation>
    <scope>NUCLEOTIDE SEQUENCE [LARGE SCALE GENOMIC DNA]</scope>
</reference>
<accession>A0A0R3UG19</accession>
<organism evidence="2 3">
    <name type="scientific">Mesocestoides corti</name>
    <name type="common">Flatworm</name>
    <dbReference type="NCBI Taxonomy" id="53468"/>
    <lineage>
        <taxon>Eukaryota</taxon>
        <taxon>Metazoa</taxon>
        <taxon>Spiralia</taxon>
        <taxon>Lophotrochozoa</taxon>
        <taxon>Platyhelminthes</taxon>
        <taxon>Cestoda</taxon>
        <taxon>Eucestoda</taxon>
        <taxon>Cyclophyllidea</taxon>
        <taxon>Mesocestoididae</taxon>
        <taxon>Mesocestoides</taxon>
    </lineage>
</organism>
<dbReference type="EMBL" id="UXSR01005236">
    <property type="protein sequence ID" value="VDD80116.1"/>
    <property type="molecule type" value="Genomic_DNA"/>
</dbReference>
<sequence length="112" mass="12412">MTDPGYGRPQHLDFRPPPPSFPTPRRGLSHQMLREGPRVRLVNALRSLGAAGDAAAITIDFQMLNSDSSFTCPPSKSLDRGYIRYKTYWQGLAMLHSIVGSRAERRAASIEA</sequence>
<proteinExistence type="predicted"/>
<dbReference type="Proteomes" id="UP000267029">
    <property type="component" value="Unassembled WGS sequence"/>
</dbReference>
<keyword evidence="3" id="KW-1185">Reference proteome</keyword>
<gene>
    <name evidence="2" type="ORF">MCOS_LOCUS6119</name>
</gene>
<protein>
    <submittedName>
        <fullName evidence="2">Uncharacterized protein</fullName>
    </submittedName>
</protein>
<evidence type="ECO:0000313" key="2">
    <source>
        <dbReference type="EMBL" id="VDD80116.1"/>
    </source>
</evidence>
<dbReference type="AlphaFoldDB" id="A0A0R3UG19"/>
<feature type="region of interest" description="Disordered" evidence="1">
    <location>
        <begin position="1"/>
        <end position="28"/>
    </location>
</feature>
<evidence type="ECO:0000256" key="1">
    <source>
        <dbReference type="SAM" id="MobiDB-lite"/>
    </source>
</evidence>
<name>A0A0R3UG19_MESCO</name>